<feature type="domain" description="Restriction endonuclease type I HsdR N-terminal" evidence="12">
    <location>
        <begin position="34"/>
        <end position="228"/>
    </location>
</feature>
<dbReference type="EMBL" id="BAAAOS010000007">
    <property type="protein sequence ID" value="GAA1559689.1"/>
    <property type="molecule type" value="Genomic_DNA"/>
</dbReference>
<dbReference type="InterPro" id="IPR051268">
    <property type="entry name" value="Type-I_R_enzyme_R_subunit"/>
</dbReference>
<protein>
    <recommendedName>
        <fullName evidence="3">type I site-specific deoxyribonuclease</fullName>
        <ecNumber evidence="3">3.1.21.3</ecNumber>
    </recommendedName>
</protein>
<evidence type="ECO:0000256" key="4">
    <source>
        <dbReference type="ARBA" id="ARBA00022722"/>
    </source>
</evidence>
<evidence type="ECO:0000256" key="10">
    <source>
        <dbReference type="ARBA" id="ARBA00023125"/>
    </source>
</evidence>
<keyword evidence="14" id="KW-1185">Reference proteome</keyword>
<evidence type="ECO:0000256" key="8">
    <source>
        <dbReference type="ARBA" id="ARBA00022801"/>
    </source>
</evidence>
<evidence type="ECO:0000256" key="5">
    <source>
        <dbReference type="ARBA" id="ARBA00022741"/>
    </source>
</evidence>
<evidence type="ECO:0000313" key="13">
    <source>
        <dbReference type="EMBL" id="GAA1559689.1"/>
    </source>
</evidence>
<evidence type="ECO:0000313" key="14">
    <source>
        <dbReference type="Proteomes" id="UP001500393"/>
    </source>
</evidence>
<reference evidence="14" key="1">
    <citation type="journal article" date="2019" name="Int. J. Syst. Evol. Microbiol.">
        <title>The Global Catalogue of Microorganisms (GCM) 10K type strain sequencing project: providing services to taxonomists for standard genome sequencing and annotation.</title>
        <authorList>
            <consortium name="The Broad Institute Genomics Platform"/>
            <consortium name="The Broad Institute Genome Sequencing Center for Infectious Disease"/>
            <person name="Wu L."/>
            <person name="Ma J."/>
        </authorList>
    </citation>
    <scope>NUCLEOTIDE SEQUENCE [LARGE SCALE GENOMIC DNA]</scope>
    <source>
        <strain evidence="14">JCM 14969</strain>
    </source>
</reference>
<evidence type="ECO:0000256" key="7">
    <source>
        <dbReference type="ARBA" id="ARBA00022759"/>
    </source>
</evidence>
<evidence type="ECO:0000256" key="6">
    <source>
        <dbReference type="ARBA" id="ARBA00022747"/>
    </source>
</evidence>
<dbReference type="RefSeq" id="WP_344210487.1">
    <property type="nucleotide sequence ID" value="NZ_BAAAOS010000007.1"/>
</dbReference>
<keyword evidence="5" id="KW-0547">Nucleotide-binding</keyword>
<name>A0ABP4NFN7_9ACTN</name>
<keyword evidence="4" id="KW-0540">Nuclease</keyword>
<accession>A0ABP4NFN7</accession>
<dbReference type="InterPro" id="IPR007409">
    <property type="entry name" value="Restrct_endonuc_type1_HsdR_N"/>
</dbReference>
<comment type="caution">
    <text evidence="13">The sequence shown here is derived from an EMBL/GenBank/DDBJ whole genome shotgun (WGS) entry which is preliminary data.</text>
</comment>
<keyword evidence="10" id="KW-0238">DNA-binding</keyword>
<evidence type="ECO:0000256" key="3">
    <source>
        <dbReference type="ARBA" id="ARBA00012654"/>
    </source>
</evidence>
<organism evidence="13 14">
    <name type="scientific">Kribbella sancticallisti</name>
    <dbReference type="NCBI Taxonomy" id="460087"/>
    <lineage>
        <taxon>Bacteria</taxon>
        <taxon>Bacillati</taxon>
        <taxon>Actinomycetota</taxon>
        <taxon>Actinomycetes</taxon>
        <taxon>Propionibacteriales</taxon>
        <taxon>Kribbellaceae</taxon>
        <taxon>Kribbella</taxon>
    </lineage>
</organism>
<keyword evidence="9" id="KW-0067">ATP-binding</keyword>
<keyword evidence="8" id="KW-0378">Hydrolase</keyword>
<proteinExistence type="inferred from homology"/>
<dbReference type="Pfam" id="PF04313">
    <property type="entry name" value="HSDR_N"/>
    <property type="match status" value="1"/>
</dbReference>
<dbReference type="PANTHER" id="PTHR30195">
    <property type="entry name" value="TYPE I SITE-SPECIFIC DEOXYRIBONUCLEASE PROTEIN SUBUNIT M AND R"/>
    <property type="match status" value="1"/>
</dbReference>
<feature type="region of interest" description="Disordered" evidence="11">
    <location>
        <begin position="231"/>
        <end position="250"/>
    </location>
</feature>
<dbReference type="CDD" id="cd22332">
    <property type="entry name" value="HsdR_N"/>
    <property type="match status" value="1"/>
</dbReference>
<dbReference type="Proteomes" id="UP001500393">
    <property type="component" value="Unassembled WGS sequence"/>
</dbReference>
<dbReference type="EC" id="3.1.21.3" evidence="3"/>
<dbReference type="PANTHER" id="PTHR30195:SF16">
    <property type="entry name" value="TYPE I RESTRICTION ENZYME ENDONUCLEASE SUBUNIT"/>
    <property type="match status" value="1"/>
</dbReference>
<evidence type="ECO:0000256" key="11">
    <source>
        <dbReference type="SAM" id="MobiDB-lite"/>
    </source>
</evidence>
<evidence type="ECO:0000256" key="1">
    <source>
        <dbReference type="ARBA" id="ARBA00000851"/>
    </source>
</evidence>
<comment type="catalytic activity">
    <reaction evidence="1">
        <text>Endonucleolytic cleavage of DNA to give random double-stranded fragments with terminal 5'-phosphates, ATP is simultaneously hydrolyzed.</text>
        <dbReference type="EC" id="3.1.21.3"/>
    </reaction>
</comment>
<keyword evidence="6" id="KW-0680">Restriction system</keyword>
<gene>
    <name evidence="13" type="ORF">GCM10009789_11310</name>
</gene>
<dbReference type="Gene3D" id="3.90.1570.50">
    <property type="match status" value="2"/>
</dbReference>
<keyword evidence="7" id="KW-0255">Endonuclease</keyword>
<evidence type="ECO:0000256" key="2">
    <source>
        <dbReference type="ARBA" id="ARBA00008598"/>
    </source>
</evidence>
<evidence type="ECO:0000259" key="12">
    <source>
        <dbReference type="Pfam" id="PF04313"/>
    </source>
</evidence>
<sequence>MSDLSSHRYEPIAVSPESTVVAEFIPDEDTETAYQSEADLEREFIALLQSQAYEYLPIVTEAQLIANLRAQLEALNGITFSDTEWDSFFTDKIAGANEGIVEKTVRIQEDYVQILKRDDGSTKNVKLIDKTNVHNNRLHVINQYELGQGEGGAARSNRYDVTILVNGLPLAHIELKRRGVDIREAFNQIDRYQRDSFWSGSGLFEYVQLFVISNGTLTKYYSNTTRRQHVSESTGAKRGRKTSNSFEFTS</sequence>
<comment type="similarity">
    <text evidence="2">Belongs to the HsdR family.</text>
</comment>
<evidence type="ECO:0000256" key="9">
    <source>
        <dbReference type="ARBA" id="ARBA00022840"/>
    </source>
</evidence>